<organism evidence="9">
    <name type="scientific">Aceria tosichella</name>
    <name type="common">wheat curl mite</name>
    <dbReference type="NCBI Taxonomy" id="561515"/>
    <lineage>
        <taxon>Eukaryota</taxon>
        <taxon>Metazoa</taxon>
        <taxon>Ecdysozoa</taxon>
        <taxon>Arthropoda</taxon>
        <taxon>Chelicerata</taxon>
        <taxon>Arachnida</taxon>
        <taxon>Acari</taxon>
        <taxon>Acariformes</taxon>
        <taxon>Trombidiformes</taxon>
        <taxon>Prostigmata</taxon>
        <taxon>Eupodina</taxon>
        <taxon>Eriophyoidea</taxon>
        <taxon>Eriophyidae</taxon>
        <taxon>Eriophyinae</taxon>
        <taxon>Aceriini</taxon>
        <taxon>Aceria</taxon>
    </lineage>
</organism>
<accession>A0A6G1S6G1</accession>
<proteinExistence type="inferred from homology"/>
<dbReference type="PANTHER" id="PTHR13547">
    <property type="match status" value="1"/>
</dbReference>
<feature type="domain" description="PRORP" evidence="8">
    <location>
        <begin position="281"/>
        <end position="522"/>
    </location>
</feature>
<dbReference type="InterPro" id="IPR031595">
    <property type="entry name" value="PRORP_C"/>
</dbReference>
<dbReference type="PANTHER" id="PTHR13547:SF1">
    <property type="entry name" value="MITOCHONDRIAL RIBONUCLEASE P CATALYTIC SUBUNIT"/>
    <property type="match status" value="1"/>
</dbReference>
<dbReference type="AlphaFoldDB" id="A0A6G1S6G1"/>
<comment type="similarity">
    <text evidence="2">Belongs to the PPR family. P subfamily.</text>
</comment>
<name>A0A6G1S6G1_9ACAR</name>
<evidence type="ECO:0000256" key="6">
    <source>
        <dbReference type="ARBA" id="ARBA00022946"/>
    </source>
</evidence>
<keyword evidence="5" id="KW-0862">Zinc</keyword>
<keyword evidence="4" id="KW-0378">Hydrolase</keyword>
<dbReference type="GO" id="GO:0097745">
    <property type="term" value="P:mitochondrial tRNA 5'-end processing"/>
    <property type="evidence" value="ECO:0007669"/>
    <property type="project" value="TreeGrafter"/>
</dbReference>
<keyword evidence="3" id="KW-0479">Metal-binding</keyword>
<gene>
    <name evidence="9" type="ORF">g.10779</name>
</gene>
<keyword evidence="6" id="KW-0809">Transit peptide</keyword>
<evidence type="ECO:0000256" key="2">
    <source>
        <dbReference type="ARBA" id="ARBA00007626"/>
    </source>
</evidence>
<evidence type="ECO:0000313" key="9">
    <source>
        <dbReference type="EMBL" id="MDE45968.1"/>
    </source>
</evidence>
<evidence type="ECO:0000256" key="3">
    <source>
        <dbReference type="ARBA" id="ARBA00022723"/>
    </source>
</evidence>
<sequence length="556" mass="63888">MRAQFIIRAVQAWSGSTRSLATKTKKLDLDRTGPRMVGLSLVRALDREEEECLYPTFRQLQVATVDRVHSFSVPCDRVIKFIKLGAINKQIAQQYCHYIAHLSRSSDTQEDSEYYSRRCGDLLSYIMRTGHDIPAMAKTKLLCDVADTSKENCIIAIKTFLRQEKLPSLTPREFSQLFGSCCRFSLWTEARQILSMSDERMLTFRICDPLILGLENASQKYKELAHDPSERALLRDEIIETLYTVCELFSKHRVQFIAKNKSVLSQALIDLDIKVVVNSNIKMSGRCTSCETHLPIFDSKSVADINESIRSQIFSGADKGLYLNTSPNDASRFVSFLRDMYNLDKKPIDCVIDGLNIAYRTSTGFNWIKQQLTEDVSRTYRVPKVENQSHTLINTIIRGNMLQQFKKILVVGKAHMLKWPGLMDFFRKNNIRFYSSFNNSKDDLFQLYASTLSPKTVLVTNDFLRDHLATLDESARTQLERWIDTHQAWICQKTLKPIWPTPYEKIASVDRERNCFHLPVIDFDQLETVGVTDPPPHLNSKALTWLCCRTANKVSE</sequence>
<evidence type="ECO:0000256" key="1">
    <source>
        <dbReference type="ARBA" id="ARBA00004173"/>
    </source>
</evidence>
<comment type="subcellular location">
    <subcellularLocation>
        <location evidence="1">Mitochondrion</location>
    </subcellularLocation>
</comment>
<dbReference type="GO" id="GO:0030678">
    <property type="term" value="C:mitochondrial ribonuclease P complex"/>
    <property type="evidence" value="ECO:0007669"/>
    <property type="project" value="TreeGrafter"/>
</dbReference>
<evidence type="ECO:0000256" key="4">
    <source>
        <dbReference type="ARBA" id="ARBA00022801"/>
    </source>
</evidence>
<dbReference type="EMBL" id="GGYP01001197">
    <property type="protein sequence ID" value="MDE45968.1"/>
    <property type="molecule type" value="Transcribed_RNA"/>
</dbReference>
<dbReference type="Gene3D" id="3.40.50.11980">
    <property type="match status" value="1"/>
</dbReference>
<dbReference type="GO" id="GO:0046872">
    <property type="term" value="F:metal ion binding"/>
    <property type="evidence" value="ECO:0007669"/>
    <property type="project" value="UniProtKB-KW"/>
</dbReference>
<evidence type="ECO:0000259" key="8">
    <source>
        <dbReference type="Pfam" id="PF16953"/>
    </source>
</evidence>
<dbReference type="GO" id="GO:0001682">
    <property type="term" value="P:tRNA 5'-leader removal"/>
    <property type="evidence" value="ECO:0007669"/>
    <property type="project" value="TreeGrafter"/>
</dbReference>
<evidence type="ECO:0000256" key="7">
    <source>
        <dbReference type="ARBA" id="ARBA00023128"/>
    </source>
</evidence>
<evidence type="ECO:0000256" key="5">
    <source>
        <dbReference type="ARBA" id="ARBA00022833"/>
    </source>
</evidence>
<protein>
    <submittedName>
        <fullName evidence="9">Mitochondrial ribonuclease P protein 3</fullName>
    </submittedName>
</protein>
<keyword evidence="7" id="KW-0496">Mitochondrion</keyword>
<dbReference type="GO" id="GO:0004526">
    <property type="term" value="F:ribonuclease P activity"/>
    <property type="evidence" value="ECO:0007669"/>
    <property type="project" value="TreeGrafter"/>
</dbReference>
<dbReference type="Pfam" id="PF16953">
    <property type="entry name" value="PRORP"/>
    <property type="match status" value="1"/>
</dbReference>
<reference evidence="9" key="1">
    <citation type="submission" date="2018-10" db="EMBL/GenBank/DDBJ databases">
        <title>Transcriptome assembly of Aceria tosichella (Wheat curl mite) Type 2.</title>
        <authorList>
            <person name="Scully E.D."/>
            <person name="Geib S.M."/>
            <person name="Palmer N.A."/>
            <person name="Gupta A.K."/>
            <person name="Sarath G."/>
            <person name="Tatineni S."/>
        </authorList>
    </citation>
    <scope>NUCLEOTIDE SEQUENCE</scope>
    <source>
        <strain evidence="9">LincolnNE</strain>
    </source>
</reference>